<dbReference type="InterPro" id="IPR032030">
    <property type="entry name" value="YscD_cytoplasmic_dom"/>
</dbReference>
<dbReference type="InterPro" id="IPR000253">
    <property type="entry name" value="FHA_dom"/>
</dbReference>
<proteinExistence type="predicted"/>
<evidence type="ECO:0000256" key="1">
    <source>
        <dbReference type="ARBA" id="ARBA00022741"/>
    </source>
</evidence>
<dbReference type="SMART" id="SM00240">
    <property type="entry name" value="FHA"/>
    <property type="match status" value="1"/>
</dbReference>
<dbReference type="SUPFAM" id="SSF49879">
    <property type="entry name" value="SMAD/FHA domain"/>
    <property type="match status" value="1"/>
</dbReference>
<evidence type="ECO:0000256" key="4">
    <source>
        <dbReference type="ARBA" id="ARBA00023125"/>
    </source>
</evidence>
<dbReference type="InterPro" id="IPR003593">
    <property type="entry name" value="AAA+_ATPase"/>
</dbReference>
<evidence type="ECO:0000256" key="3">
    <source>
        <dbReference type="ARBA" id="ARBA00023015"/>
    </source>
</evidence>
<name>A0ABZ2K7P4_9BACT</name>
<keyword evidence="3" id="KW-0805">Transcription regulation</keyword>
<dbReference type="InterPro" id="IPR002197">
    <property type="entry name" value="HTH_Fis"/>
</dbReference>
<dbReference type="PANTHER" id="PTHR32071:SF117">
    <property type="entry name" value="PTS-DEPENDENT DIHYDROXYACETONE KINASE OPERON REGULATORY PROTEIN-RELATED"/>
    <property type="match status" value="1"/>
</dbReference>
<reference evidence="8 9" key="1">
    <citation type="submission" date="2021-12" db="EMBL/GenBank/DDBJ databases">
        <title>Discovery of the Pendulisporaceae a myxobacterial family with distinct sporulation behavior and unique specialized metabolism.</title>
        <authorList>
            <person name="Garcia R."/>
            <person name="Popoff A."/>
            <person name="Bader C.D."/>
            <person name="Loehr J."/>
            <person name="Walesch S."/>
            <person name="Walt C."/>
            <person name="Boldt J."/>
            <person name="Bunk B."/>
            <person name="Haeckl F.J.F.P.J."/>
            <person name="Gunesch A.P."/>
            <person name="Birkelbach J."/>
            <person name="Nuebel U."/>
            <person name="Pietschmann T."/>
            <person name="Bach T."/>
            <person name="Mueller R."/>
        </authorList>
    </citation>
    <scope>NUCLEOTIDE SEQUENCE [LARGE SCALE GENOMIC DNA]</scope>
    <source>
        <strain evidence="8 9">MSr12523</strain>
    </source>
</reference>
<dbReference type="InterPro" id="IPR008984">
    <property type="entry name" value="SMAD_FHA_dom_sf"/>
</dbReference>
<dbReference type="PROSITE" id="PS00688">
    <property type="entry name" value="SIGMA54_INTERACT_3"/>
    <property type="match status" value="1"/>
</dbReference>
<dbReference type="RefSeq" id="WP_394844180.1">
    <property type="nucleotide sequence ID" value="NZ_CP089982.1"/>
</dbReference>
<dbReference type="Gene3D" id="1.10.10.60">
    <property type="entry name" value="Homeodomain-like"/>
    <property type="match status" value="1"/>
</dbReference>
<dbReference type="SMART" id="SM00382">
    <property type="entry name" value="AAA"/>
    <property type="match status" value="1"/>
</dbReference>
<dbReference type="InterPro" id="IPR002078">
    <property type="entry name" value="Sigma_54_int"/>
</dbReference>
<keyword evidence="5" id="KW-0804">Transcription</keyword>
<dbReference type="Gene3D" id="1.10.8.60">
    <property type="match status" value="1"/>
</dbReference>
<keyword evidence="9" id="KW-1185">Reference proteome</keyword>
<accession>A0ABZ2K7P4</accession>
<feature type="domain" description="FHA" evidence="6">
    <location>
        <begin position="37"/>
        <end position="86"/>
    </location>
</feature>
<dbReference type="PROSITE" id="PS50006">
    <property type="entry name" value="FHA_DOMAIN"/>
    <property type="match status" value="1"/>
</dbReference>
<dbReference type="PROSITE" id="PS50045">
    <property type="entry name" value="SIGMA54_INTERACT_4"/>
    <property type="match status" value="1"/>
</dbReference>
<evidence type="ECO:0000259" key="6">
    <source>
        <dbReference type="PROSITE" id="PS50006"/>
    </source>
</evidence>
<dbReference type="Pfam" id="PF16697">
    <property type="entry name" value="Yop-YscD_cpl"/>
    <property type="match status" value="1"/>
</dbReference>
<dbReference type="Pfam" id="PF02954">
    <property type="entry name" value="HTH_8"/>
    <property type="match status" value="1"/>
</dbReference>
<evidence type="ECO:0000256" key="5">
    <source>
        <dbReference type="ARBA" id="ARBA00023163"/>
    </source>
</evidence>
<dbReference type="PANTHER" id="PTHR32071">
    <property type="entry name" value="TRANSCRIPTIONAL REGULATORY PROTEIN"/>
    <property type="match status" value="1"/>
</dbReference>
<dbReference type="InterPro" id="IPR025662">
    <property type="entry name" value="Sigma_54_int_dom_ATP-bd_1"/>
</dbReference>
<dbReference type="InterPro" id="IPR025943">
    <property type="entry name" value="Sigma_54_int_dom_ATP-bd_2"/>
</dbReference>
<protein>
    <submittedName>
        <fullName evidence="8">Sigma 54-interacting transcriptional regulator</fullName>
    </submittedName>
</protein>
<evidence type="ECO:0000256" key="2">
    <source>
        <dbReference type="ARBA" id="ARBA00022840"/>
    </source>
</evidence>
<organism evidence="8 9">
    <name type="scientific">Pendulispora brunnea</name>
    <dbReference type="NCBI Taxonomy" id="2905690"/>
    <lineage>
        <taxon>Bacteria</taxon>
        <taxon>Pseudomonadati</taxon>
        <taxon>Myxococcota</taxon>
        <taxon>Myxococcia</taxon>
        <taxon>Myxococcales</taxon>
        <taxon>Sorangiineae</taxon>
        <taxon>Pendulisporaceae</taxon>
        <taxon>Pendulispora</taxon>
    </lineage>
</organism>
<dbReference type="PROSITE" id="PS00675">
    <property type="entry name" value="SIGMA54_INTERACT_1"/>
    <property type="match status" value="1"/>
</dbReference>
<dbReference type="Proteomes" id="UP001379533">
    <property type="component" value="Chromosome"/>
</dbReference>
<dbReference type="Pfam" id="PF00158">
    <property type="entry name" value="Sigma54_activat"/>
    <property type="match status" value="1"/>
</dbReference>
<dbReference type="CDD" id="cd00060">
    <property type="entry name" value="FHA"/>
    <property type="match status" value="1"/>
</dbReference>
<dbReference type="CDD" id="cd00009">
    <property type="entry name" value="AAA"/>
    <property type="match status" value="1"/>
</dbReference>
<evidence type="ECO:0000259" key="7">
    <source>
        <dbReference type="PROSITE" id="PS50045"/>
    </source>
</evidence>
<dbReference type="Pfam" id="PF25601">
    <property type="entry name" value="AAA_lid_14"/>
    <property type="match status" value="1"/>
</dbReference>
<dbReference type="EMBL" id="CP089982">
    <property type="protein sequence ID" value="WXA93580.1"/>
    <property type="molecule type" value="Genomic_DNA"/>
</dbReference>
<keyword evidence="1" id="KW-0547">Nucleotide-binding</keyword>
<dbReference type="Gene3D" id="2.60.200.20">
    <property type="match status" value="1"/>
</dbReference>
<dbReference type="InterPro" id="IPR025944">
    <property type="entry name" value="Sigma_54_int_dom_CS"/>
</dbReference>
<dbReference type="Gene3D" id="3.40.50.300">
    <property type="entry name" value="P-loop containing nucleotide triphosphate hydrolases"/>
    <property type="match status" value="1"/>
</dbReference>
<sequence length="440" mass="48235">MQQHDADAGECIFVVTVVDGPDAGVAITLDGSQPSCLLVGQGPACALKLTDREVSRRHIALEPRGTMLHVRDLGSTNGTYLEKVKIIEAELSGGEVVRIGSTRLRIERRLEPATPPPKMDAFGRVLGGSLEMRRLYPLCARLARSNIPVLIEGETGTGKELLAESIHEEGPRATAPFVVFDCTAVPANLVESELFGHERGAFTGAVSARRGVFEQADGGTLLIDEIGELDITLQPKLLRALERSEVRRVGGDRSMKFDVRVLSATRRNLDHEVQAGRFRDDLFHRLAVARIELPPLRRRRGDIPHLARAIWAASGGAPAELSETLLRQWSDYPWPGNVRELRNAVVRRLALGELAPPPTSAPELLESLESSQEGPIHGVLEQILAQNLPFGAARQRVLEAFERRYVERTLAEHGGNVLRAAAASGVARRHFQRVKSRSLK</sequence>
<dbReference type="PROSITE" id="PS00676">
    <property type="entry name" value="SIGMA54_INTERACT_2"/>
    <property type="match status" value="1"/>
</dbReference>
<keyword evidence="2" id="KW-0067">ATP-binding</keyword>
<dbReference type="SUPFAM" id="SSF52540">
    <property type="entry name" value="P-loop containing nucleoside triphosphate hydrolases"/>
    <property type="match status" value="1"/>
</dbReference>
<feature type="domain" description="Sigma-54 factor interaction" evidence="7">
    <location>
        <begin position="125"/>
        <end position="350"/>
    </location>
</feature>
<dbReference type="InterPro" id="IPR009057">
    <property type="entry name" value="Homeodomain-like_sf"/>
</dbReference>
<evidence type="ECO:0000313" key="9">
    <source>
        <dbReference type="Proteomes" id="UP001379533"/>
    </source>
</evidence>
<dbReference type="InterPro" id="IPR058031">
    <property type="entry name" value="AAA_lid_NorR"/>
</dbReference>
<dbReference type="InterPro" id="IPR027417">
    <property type="entry name" value="P-loop_NTPase"/>
</dbReference>
<keyword evidence="4" id="KW-0238">DNA-binding</keyword>
<gene>
    <name evidence="8" type="ORF">LZC95_44900</name>
</gene>
<evidence type="ECO:0000313" key="8">
    <source>
        <dbReference type="EMBL" id="WXA93580.1"/>
    </source>
</evidence>
<dbReference type="SUPFAM" id="SSF46689">
    <property type="entry name" value="Homeodomain-like"/>
    <property type="match status" value="1"/>
</dbReference>